<comment type="caution">
    <text evidence="2">The sequence shown here is derived from an EMBL/GenBank/DDBJ whole genome shotgun (WGS) entry which is preliminary data.</text>
</comment>
<gene>
    <name evidence="1" type="ORF">RchiOBHm_Chr7g0197071</name>
    <name evidence="2" type="ORF">RchiOBHm_Chr7g0197081</name>
</gene>
<dbReference type="Gramene" id="PRQ17630">
    <property type="protein sequence ID" value="PRQ17630"/>
    <property type="gene ID" value="RchiOBHm_Chr7g0197081"/>
</dbReference>
<accession>A0A2P6P6S7</accession>
<evidence type="ECO:0000313" key="2">
    <source>
        <dbReference type="EMBL" id="PRQ17630.1"/>
    </source>
</evidence>
<evidence type="ECO:0000313" key="1">
    <source>
        <dbReference type="EMBL" id="PRQ17629.1"/>
    </source>
</evidence>
<dbReference type="EMBL" id="PDCK01000045">
    <property type="protein sequence ID" value="PRQ17630.1"/>
    <property type="molecule type" value="Genomic_DNA"/>
</dbReference>
<name>A0A2P6P6S7_ROSCH</name>
<protein>
    <submittedName>
        <fullName evidence="2">Uncharacterized protein</fullName>
    </submittedName>
</protein>
<evidence type="ECO:0000313" key="3">
    <source>
        <dbReference type="Proteomes" id="UP000238479"/>
    </source>
</evidence>
<proteinExistence type="predicted"/>
<dbReference type="EMBL" id="PDCK01000045">
    <property type="protein sequence ID" value="PRQ17629.1"/>
    <property type="molecule type" value="Genomic_DNA"/>
</dbReference>
<reference evidence="2 3" key="1">
    <citation type="journal article" date="2018" name="Nat. Genet.">
        <title>The Rosa genome provides new insights in the design of modern roses.</title>
        <authorList>
            <person name="Bendahmane M."/>
        </authorList>
    </citation>
    <scope>NUCLEOTIDE SEQUENCE [LARGE SCALE GENOMIC DNA]</scope>
    <source>
        <strain evidence="3">cv. Old Blush</strain>
    </source>
</reference>
<sequence>MKTLEGWISLHLKFKFRETHEDKLTRDLIFDTEIELGRTLLLHSYLKLRYLS</sequence>
<keyword evidence="3" id="KW-1185">Reference proteome</keyword>
<dbReference type="Proteomes" id="UP000238479">
    <property type="component" value="Chromosome 7"/>
</dbReference>
<dbReference type="AlphaFoldDB" id="A0A2P6P6S7"/>
<organism evidence="2 3">
    <name type="scientific">Rosa chinensis</name>
    <name type="common">China rose</name>
    <dbReference type="NCBI Taxonomy" id="74649"/>
    <lineage>
        <taxon>Eukaryota</taxon>
        <taxon>Viridiplantae</taxon>
        <taxon>Streptophyta</taxon>
        <taxon>Embryophyta</taxon>
        <taxon>Tracheophyta</taxon>
        <taxon>Spermatophyta</taxon>
        <taxon>Magnoliopsida</taxon>
        <taxon>eudicotyledons</taxon>
        <taxon>Gunneridae</taxon>
        <taxon>Pentapetalae</taxon>
        <taxon>rosids</taxon>
        <taxon>fabids</taxon>
        <taxon>Rosales</taxon>
        <taxon>Rosaceae</taxon>
        <taxon>Rosoideae</taxon>
        <taxon>Rosoideae incertae sedis</taxon>
        <taxon>Rosa</taxon>
    </lineage>
</organism>
<dbReference type="Gramene" id="PRQ17629">
    <property type="protein sequence ID" value="PRQ17629"/>
    <property type="gene ID" value="RchiOBHm_Chr7g0197071"/>
</dbReference>